<sequence>MRSFFILSVKINNKMSSKTVLVLLVLQVIAICGVVGAITPPDTSLDTIPIGYFGGVNCKERSQENIEMLAKMRIVVIEKWEGPCWYECYANLTKKPPVPCQPSCGAENYQLNTIKRAKAVNPKIAAVFYLNTLYDFPFLELHGKFLEANADVTDVNGKLVSFKNDNGMPGINVFDLGQKVGRDLWIGFVKQLVETGVVDGIFDDKSNIRAMWNETGSFWQICEWGTGKDTWNISCGIISKETAQNYNDGKPMVLDELHKIFGPDAVVFYNTTGWAHTRGTTPMENARAIKEALSTYKYAYVMNRDLINGDCTSTASICSEDEVAMFLLALEEGAFLSCSGWDESFSKPLGKPLGPATEKNDTVTRHFESGTYVTWDLKTRKGKIFWAN</sequence>
<evidence type="ECO:0000313" key="1">
    <source>
        <dbReference type="EnsemblMetazoa" id="Aqu2.1.33956_001"/>
    </source>
</evidence>
<proteinExistence type="predicted"/>
<organism evidence="1">
    <name type="scientific">Amphimedon queenslandica</name>
    <name type="common">Sponge</name>
    <dbReference type="NCBI Taxonomy" id="400682"/>
    <lineage>
        <taxon>Eukaryota</taxon>
        <taxon>Metazoa</taxon>
        <taxon>Porifera</taxon>
        <taxon>Demospongiae</taxon>
        <taxon>Heteroscleromorpha</taxon>
        <taxon>Haplosclerida</taxon>
        <taxon>Niphatidae</taxon>
        <taxon>Amphimedon</taxon>
    </lineage>
</organism>
<name>A0A1X7V1W8_AMPQE</name>
<dbReference type="AlphaFoldDB" id="A0A1X7V1W8"/>
<reference evidence="1" key="1">
    <citation type="submission" date="2017-05" db="UniProtKB">
        <authorList>
            <consortium name="EnsemblMetazoa"/>
        </authorList>
    </citation>
    <scope>IDENTIFICATION</scope>
</reference>
<accession>A0A1X7V1W8</accession>
<dbReference type="InParanoid" id="A0A1X7V1W8"/>
<dbReference type="EnsemblMetazoa" id="Aqu2.1.33956_001">
    <property type="protein sequence ID" value="Aqu2.1.33956_001"/>
    <property type="gene ID" value="Aqu2.1.33956"/>
</dbReference>
<protein>
    <submittedName>
        <fullName evidence="1">Uncharacterized protein</fullName>
    </submittedName>
</protein>